<dbReference type="AlphaFoldDB" id="A0A0K0D4T8"/>
<evidence type="ECO:0000313" key="3">
    <source>
        <dbReference type="WBParaSite" id="ACAC_0000508301-mRNA-1"/>
    </source>
</evidence>
<dbReference type="WBParaSite" id="ACAC_0000508301-mRNA-1">
    <property type="protein sequence ID" value="ACAC_0000508301-mRNA-1"/>
    <property type="gene ID" value="ACAC_0000508301"/>
</dbReference>
<sequence length="99" mass="11289">MNPPLNLALRHQETPSSHGEASNYWEKCSSCVHRHREINIFDDLAPELSRRKRAAWKDFKSIEDVVKGTRNIRPRDQLFDSTVLPSVLPVLSVVPLAAE</sequence>
<organism evidence="2 3">
    <name type="scientific">Angiostrongylus cantonensis</name>
    <name type="common">Rat lungworm</name>
    <dbReference type="NCBI Taxonomy" id="6313"/>
    <lineage>
        <taxon>Eukaryota</taxon>
        <taxon>Metazoa</taxon>
        <taxon>Ecdysozoa</taxon>
        <taxon>Nematoda</taxon>
        <taxon>Chromadorea</taxon>
        <taxon>Rhabditida</taxon>
        <taxon>Rhabditina</taxon>
        <taxon>Rhabditomorpha</taxon>
        <taxon>Strongyloidea</taxon>
        <taxon>Metastrongylidae</taxon>
        <taxon>Angiostrongylus</taxon>
    </lineage>
</organism>
<keyword evidence="2" id="KW-1185">Reference proteome</keyword>
<evidence type="ECO:0000256" key="1">
    <source>
        <dbReference type="SAM" id="MobiDB-lite"/>
    </source>
</evidence>
<dbReference type="Proteomes" id="UP000035642">
    <property type="component" value="Unassembled WGS sequence"/>
</dbReference>
<accession>A0A0K0D4T8</accession>
<evidence type="ECO:0000313" key="2">
    <source>
        <dbReference type="Proteomes" id="UP000035642"/>
    </source>
</evidence>
<feature type="region of interest" description="Disordered" evidence="1">
    <location>
        <begin position="1"/>
        <end position="22"/>
    </location>
</feature>
<reference evidence="3" key="2">
    <citation type="submission" date="2017-02" db="UniProtKB">
        <authorList>
            <consortium name="WormBaseParasite"/>
        </authorList>
    </citation>
    <scope>IDENTIFICATION</scope>
</reference>
<reference evidence="2" key="1">
    <citation type="submission" date="2012-09" db="EMBL/GenBank/DDBJ databases">
        <authorList>
            <person name="Martin A.A."/>
        </authorList>
    </citation>
    <scope>NUCLEOTIDE SEQUENCE</scope>
</reference>
<name>A0A0K0D4T8_ANGCA</name>
<protein>
    <submittedName>
        <fullName evidence="3">MADF domain-containing protein</fullName>
    </submittedName>
</protein>
<proteinExistence type="predicted"/>